<evidence type="ECO:0000259" key="2">
    <source>
        <dbReference type="Pfam" id="PF18106"/>
    </source>
</evidence>
<evidence type="ECO:0000259" key="1">
    <source>
        <dbReference type="Pfam" id="PF02486"/>
    </source>
</evidence>
<dbReference type="Pfam" id="PF18106">
    <property type="entry name" value="Rol_Rep_N"/>
    <property type="match status" value="1"/>
</dbReference>
<dbReference type="Pfam" id="PF02486">
    <property type="entry name" value="Rep_trans"/>
    <property type="match status" value="1"/>
</dbReference>
<proteinExistence type="predicted"/>
<dbReference type="RefSeq" id="WP_184200518.1">
    <property type="nucleotide sequence ID" value="NZ_JACHGW010000004.1"/>
</dbReference>
<dbReference type="Proteomes" id="UP000520814">
    <property type="component" value="Unassembled WGS sequence"/>
</dbReference>
<evidence type="ECO:0000313" key="4">
    <source>
        <dbReference type="Proteomes" id="UP000520814"/>
    </source>
</evidence>
<evidence type="ECO:0000313" key="3">
    <source>
        <dbReference type="EMBL" id="MBB6052108.1"/>
    </source>
</evidence>
<dbReference type="InterPro" id="IPR040819">
    <property type="entry name" value="Rol_Rep_N"/>
</dbReference>
<feature type="domain" description="Replication initiation protein-like C-terminal" evidence="1">
    <location>
        <begin position="105"/>
        <end position="305"/>
    </location>
</feature>
<dbReference type="AlphaFoldDB" id="A0A7W9SU62"/>
<dbReference type="InterPro" id="IPR003491">
    <property type="entry name" value="REP-like_C"/>
</dbReference>
<dbReference type="EMBL" id="JACHGW010000004">
    <property type="protein sequence ID" value="MBB6052108.1"/>
    <property type="molecule type" value="Genomic_DNA"/>
</dbReference>
<sequence>MDWATVTFKGDDALDLAKLHFGATLDSEWVVMERGGYGYSQSLKRGQVTIYHGGNVNPDTVSVVVSGQGCRQLEEEGLIGGPDVLLRGASAWEAFLDELVRDGATFARLDVALDDRSGLLSITGMEESFRSGDCSTRFRDMRAEVGYTSEGVTTGHTLYFGSRQSLMFVRIYHKGLEQLARGKAEGDPEDWIRCELQARDERADALVNQIIKHGMRSVASVLWSYLDFKTPESRDKFKLSSDKYKRETVDWWKIFIDRVEKSRLGVAPKIVDVEKMKQWVKRQVAPTLHVIVNASALGWDFISSLVLEGGERLKSHHINALVAYNSKGKYQQCRA</sequence>
<protein>
    <submittedName>
        <fullName evidence="3">Phage replication initiation protein</fullName>
    </submittedName>
</protein>
<feature type="domain" description="Rolling Circle replication initiation protein N-terminal" evidence="2">
    <location>
        <begin position="1"/>
        <end position="75"/>
    </location>
</feature>
<keyword evidence="4" id="KW-1185">Reference proteome</keyword>
<name>A0A7W9SU62_ARMRO</name>
<comment type="caution">
    <text evidence="3">The sequence shown here is derived from an EMBL/GenBank/DDBJ whole genome shotgun (WGS) entry which is preliminary data.</text>
</comment>
<reference evidence="3 4" key="1">
    <citation type="submission" date="2020-08" db="EMBL/GenBank/DDBJ databases">
        <title>Genomic Encyclopedia of Type Strains, Phase IV (KMG-IV): sequencing the most valuable type-strain genomes for metagenomic binning, comparative biology and taxonomic classification.</title>
        <authorList>
            <person name="Goeker M."/>
        </authorList>
    </citation>
    <scope>NUCLEOTIDE SEQUENCE [LARGE SCALE GENOMIC DNA]</scope>
    <source>
        <strain evidence="3 4">DSM 23562</strain>
    </source>
</reference>
<gene>
    <name evidence="3" type="ORF">HNQ39_003929</name>
</gene>
<organism evidence="3 4">
    <name type="scientific">Armatimonas rosea</name>
    <dbReference type="NCBI Taxonomy" id="685828"/>
    <lineage>
        <taxon>Bacteria</taxon>
        <taxon>Bacillati</taxon>
        <taxon>Armatimonadota</taxon>
        <taxon>Armatimonadia</taxon>
        <taxon>Armatimonadales</taxon>
        <taxon>Armatimonadaceae</taxon>
        <taxon>Armatimonas</taxon>
    </lineage>
</organism>
<accession>A0A7W9SU62</accession>